<evidence type="ECO:0000256" key="1">
    <source>
        <dbReference type="ARBA" id="ARBA00022612"/>
    </source>
</evidence>
<reference evidence="3" key="1">
    <citation type="submission" date="2021-03" db="EMBL/GenBank/DDBJ databases">
        <title>Proteiniclasticum marinus sp. nov., isolated from tidal flat sediment.</title>
        <authorList>
            <person name="Namirimu T."/>
            <person name="Yang J.-A."/>
            <person name="Yang S.-H."/>
            <person name="Kim Y.-J."/>
            <person name="Kwon K.K."/>
        </authorList>
    </citation>
    <scope>NUCLEOTIDE SEQUENCE</scope>
    <source>
        <strain evidence="3">SCR006</strain>
    </source>
</reference>
<dbReference type="Gene3D" id="1.10.10.1400">
    <property type="entry name" value="Terminase, small subunit, N-terminal DNA-binding domain, HTH motif"/>
    <property type="match status" value="1"/>
</dbReference>
<comment type="caution">
    <text evidence="3">The sequence shown here is derived from an EMBL/GenBank/DDBJ whole genome shotgun (WGS) entry which is preliminary data.</text>
</comment>
<keyword evidence="1" id="KW-1188">Viral release from host cell</keyword>
<gene>
    <name evidence="3" type="ORF">J3A84_04800</name>
</gene>
<dbReference type="Gene3D" id="6.10.140.2160">
    <property type="match status" value="1"/>
</dbReference>
<dbReference type="Proteomes" id="UP000664218">
    <property type="component" value="Unassembled WGS sequence"/>
</dbReference>
<dbReference type="AlphaFoldDB" id="A0A939KGF1"/>
<evidence type="ECO:0000313" key="4">
    <source>
        <dbReference type="Proteomes" id="UP000664218"/>
    </source>
</evidence>
<keyword evidence="2" id="KW-0231">Viral genome packaging</keyword>
<dbReference type="InterPro" id="IPR005335">
    <property type="entry name" value="Terminase_ssu"/>
</dbReference>
<proteinExistence type="predicted"/>
<dbReference type="Pfam" id="PF03592">
    <property type="entry name" value="Terminase_2"/>
    <property type="match status" value="1"/>
</dbReference>
<name>A0A939KGF1_9CLOT</name>
<dbReference type="PANTHER" id="PTHR41328:SF2">
    <property type="entry name" value="TERMINASE SMALL SUBUNIT"/>
    <property type="match status" value="1"/>
</dbReference>
<dbReference type="PANTHER" id="PTHR41328">
    <property type="entry name" value="TERMINASE SMALL SUBUNIT-RELATED"/>
    <property type="match status" value="1"/>
</dbReference>
<dbReference type="InterPro" id="IPR052404">
    <property type="entry name" value="SPP1-like_terminase"/>
</dbReference>
<dbReference type="EMBL" id="JAFNJU010000003">
    <property type="protein sequence ID" value="MBO1264359.1"/>
    <property type="molecule type" value="Genomic_DNA"/>
</dbReference>
<keyword evidence="4" id="KW-1185">Reference proteome</keyword>
<evidence type="ECO:0000256" key="2">
    <source>
        <dbReference type="ARBA" id="ARBA00023219"/>
    </source>
</evidence>
<accession>A0A939KGF1</accession>
<evidence type="ECO:0000313" key="3">
    <source>
        <dbReference type="EMBL" id="MBO1264359.1"/>
    </source>
</evidence>
<organism evidence="3 4">
    <name type="scientific">Proteiniclasticum aestuarii</name>
    <dbReference type="NCBI Taxonomy" id="2817862"/>
    <lineage>
        <taxon>Bacteria</taxon>
        <taxon>Bacillati</taxon>
        <taxon>Bacillota</taxon>
        <taxon>Clostridia</taxon>
        <taxon>Eubacteriales</taxon>
        <taxon>Clostridiaceae</taxon>
        <taxon>Proteiniclasticum</taxon>
    </lineage>
</organism>
<sequence>MTEAQKRFADEYLIDLNATRAYKTAYPSVKKDSTAAAAGTRLLRNVNVLAYVEERMKQLEDQAIAKQEEVLKYLTSVMRGECKEETLRGIGEGAQRIDDIDVSAKDRLKAAELLGKRYSMWTDKKEVKATFEGVSKLDKIIEQLTDDDEEITEDDL</sequence>
<dbReference type="GO" id="GO:0051276">
    <property type="term" value="P:chromosome organization"/>
    <property type="evidence" value="ECO:0007669"/>
    <property type="project" value="InterPro"/>
</dbReference>
<dbReference type="InterPro" id="IPR038713">
    <property type="entry name" value="Terminase_Gp1_N_sf"/>
</dbReference>
<protein>
    <submittedName>
        <fullName evidence="3">Terminase small subunit</fullName>
    </submittedName>
</protein>